<comment type="caution">
    <text evidence="2">The sequence shown here is derived from an EMBL/GenBank/DDBJ whole genome shotgun (WGS) entry which is preliminary data.</text>
</comment>
<keyword evidence="1" id="KW-0472">Membrane</keyword>
<evidence type="ECO:0000313" key="3">
    <source>
        <dbReference type="Proteomes" id="UP000449092"/>
    </source>
</evidence>
<evidence type="ECO:0000256" key="1">
    <source>
        <dbReference type="SAM" id="Phobius"/>
    </source>
</evidence>
<accession>A0A845DC15</accession>
<dbReference type="Proteomes" id="UP000449092">
    <property type="component" value="Unassembled WGS sequence"/>
</dbReference>
<keyword evidence="1" id="KW-1133">Transmembrane helix</keyword>
<sequence>MIGALLLFYAIVVFVSDTTHVQEVVQNNGGFLDDITLMGILQLVIPLITLWVVLRREKTIDAIQQSIGNLIDRVSSIEGWIQGFTKQEGIVQGSSPMTLTNVGKELVEQTKIENYLNEHFDALLEEFKDANTEYDIQKISETTLHGKRDDIENSLTNEAKNYLYQNNFRIAGLIVAMSVMLRDKVIEKKGLGQNKEKIQK</sequence>
<dbReference type="EMBL" id="VXOY01000012">
    <property type="protein sequence ID" value="MYE38194.1"/>
    <property type="molecule type" value="Genomic_DNA"/>
</dbReference>
<organism evidence="2 3">
    <name type="scientific">Candidatus Spechtbacteria bacterium SB0662_bin_43</name>
    <dbReference type="NCBI Taxonomy" id="2604897"/>
    <lineage>
        <taxon>Bacteria</taxon>
        <taxon>Candidatus Spechtiibacteriota</taxon>
    </lineage>
</organism>
<reference evidence="2 3" key="1">
    <citation type="submission" date="2019-09" db="EMBL/GenBank/DDBJ databases">
        <title>Characterisation of the sponge microbiome using genome-centric metagenomics.</title>
        <authorList>
            <person name="Engelberts J.P."/>
            <person name="Robbins S.J."/>
            <person name="De Goeij J.M."/>
            <person name="Aranda M."/>
            <person name="Bell S.C."/>
            <person name="Webster N.S."/>
        </authorList>
    </citation>
    <scope>NUCLEOTIDE SEQUENCE [LARGE SCALE GENOMIC DNA]</scope>
    <source>
        <strain evidence="2">SB0662_bin_43</strain>
    </source>
</reference>
<protein>
    <submittedName>
        <fullName evidence="2">Uncharacterized protein</fullName>
    </submittedName>
</protein>
<feature type="transmembrane region" description="Helical" evidence="1">
    <location>
        <begin position="37"/>
        <end position="54"/>
    </location>
</feature>
<proteinExistence type="predicted"/>
<name>A0A845DC15_9BACT</name>
<gene>
    <name evidence="2" type="ORF">F4X82_01590</name>
</gene>
<evidence type="ECO:0000313" key="2">
    <source>
        <dbReference type="EMBL" id="MYE38194.1"/>
    </source>
</evidence>
<dbReference type="AlphaFoldDB" id="A0A845DC15"/>
<keyword evidence="1" id="KW-0812">Transmembrane</keyword>